<name>A0A0C3QC92_9AGAM</name>
<accession>A0A0C3QC92</accession>
<keyword evidence="2" id="KW-1185">Reference proteome</keyword>
<dbReference type="AlphaFoldDB" id="A0A0C3QC92"/>
<evidence type="ECO:0000313" key="2">
    <source>
        <dbReference type="Proteomes" id="UP000054248"/>
    </source>
</evidence>
<evidence type="ECO:0000313" key="1">
    <source>
        <dbReference type="EMBL" id="KIO22931.1"/>
    </source>
</evidence>
<dbReference type="OrthoDB" id="3223391at2759"/>
<sequence length="393" mass="45127">MRSLLNDVHDAKNARLDIKTARKNLRHYIYMYCACGIWQRVTVLHFFLAKNGTDLLLNKEAFDVKPGVSLASHLLDQDETWLKELLCIFDQTGNVEYKLEEVPVGNSKAAYHLFATGCIRHVHRSTFEIMAWILTPQPGQKLSKENRQRTENNLDEMQSTFYRLYKLLHHSPSFWRLVDLLGIISLEKVKDLKRYRFKYKEHSHTRLAEDSLVDGAGLSPIHTFSDIPKKWSVEQARGAIKARATEPVQAMKLQTQVEAIAMDAKTGKAVPPTIHDRQLKALKILADFSEEAMQDWEEAFEGCVHCKANLACRMYLDDRNICEELIGVSKRCCFCCDSALLALYPHLKGVSSHGKVCHWAPPPGTPGFVKEAVLFELKIEFDRFVRHYLHPKY</sequence>
<reference evidence="1 2" key="1">
    <citation type="submission" date="2014-04" db="EMBL/GenBank/DDBJ databases">
        <authorList>
            <consortium name="DOE Joint Genome Institute"/>
            <person name="Kuo A."/>
            <person name="Girlanda M."/>
            <person name="Perotto S."/>
            <person name="Kohler A."/>
            <person name="Nagy L.G."/>
            <person name="Floudas D."/>
            <person name="Copeland A."/>
            <person name="Barry K.W."/>
            <person name="Cichocki N."/>
            <person name="Veneault-Fourrey C."/>
            <person name="LaButti K."/>
            <person name="Lindquist E.A."/>
            <person name="Lipzen A."/>
            <person name="Lundell T."/>
            <person name="Morin E."/>
            <person name="Murat C."/>
            <person name="Sun H."/>
            <person name="Tunlid A."/>
            <person name="Henrissat B."/>
            <person name="Grigoriev I.V."/>
            <person name="Hibbett D.S."/>
            <person name="Martin F."/>
            <person name="Nordberg H.P."/>
            <person name="Cantor M.N."/>
            <person name="Hua S.X."/>
        </authorList>
    </citation>
    <scope>NUCLEOTIDE SEQUENCE [LARGE SCALE GENOMIC DNA]</scope>
    <source>
        <strain evidence="1 2">MUT 4182</strain>
    </source>
</reference>
<protein>
    <submittedName>
        <fullName evidence="1">Uncharacterized protein</fullName>
    </submittedName>
</protein>
<dbReference type="HOGENOM" id="CLU_702471_0_0_1"/>
<reference evidence="2" key="2">
    <citation type="submission" date="2015-01" db="EMBL/GenBank/DDBJ databases">
        <title>Evolutionary Origins and Diversification of the Mycorrhizal Mutualists.</title>
        <authorList>
            <consortium name="DOE Joint Genome Institute"/>
            <consortium name="Mycorrhizal Genomics Consortium"/>
            <person name="Kohler A."/>
            <person name="Kuo A."/>
            <person name="Nagy L.G."/>
            <person name="Floudas D."/>
            <person name="Copeland A."/>
            <person name="Barry K.W."/>
            <person name="Cichocki N."/>
            <person name="Veneault-Fourrey C."/>
            <person name="LaButti K."/>
            <person name="Lindquist E.A."/>
            <person name="Lipzen A."/>
            <person name="Lundell T."/>
            <person name="Morin E."/>
            <person name="Murat C."/>
            <person name="Riley R."/>
            <person name="Ohm R."/>
            <person name="Sun H."/>
            <person name="Tunlid A."/>
            <person name="Henrissat B."/>
            <person name="Grigoriev I.V."/>
            <person name="Hibbett D.S."/>
            <person name="Martin F."/>
        </authorList>
    </citation>
    <scope>NUCLEOTIDE SEQUENCE [LARGE SCALE GENOMIC DNA]</scope>
    <source>
        <strain evidence="2">MUT 4182</strain>
    </source>
</reference>
<proteinExistence type="predicted"/>
<organism evidence="1 2">
    <name type="scientific">Tulasnella calospora MUT 4182</name>
    <dbReference type="NCBI Taxonomy" id="1051891"/>
    <lineage>
        <taxon>Eukaryota</taxon>
        <taxon>Fungi</taxon>
        <taxon>Dikarya</taxon>
        <taxon>Basidiomycota</taxon>
        <taxon>Agaricomycotina</taxon>
        <taxon>Agaricomycetes</taxon>
        <taxon>Cantharellales</taxon>
        <taxon>Tulasnellaceae</taxon>
        <taxon>Tulasnella</taxon>
    </lineage>
</organism>
<gene>
    <name evidence="1" type="ORF">M407DRAFT_9698</name>
</gene>
<dbReference type="Proteomes" id="UP000054248">
    <property type="component" value="Unassembled WGS sequence"/>
</dbReference>
<dbReference type="EMBL" id="KN823097">
    <property type="protein sequence ID" value="KIO22931.1"/>
    <property type="molecule type" value="Genomic_DNA"/>
</dbReference>